<gene>
    <name evidence="2" type="ORF">CY0110_32115</name>
</gene>
<keyword evidence="1" id="KW-0732">Signal</keyword>
<dbReference type="EMBL" id="AAXW01000021">
    <property type="protein sequence ID" value="EAZ90689.1"/>
    <property type="molecule type" value="Genomic_DNA"/>
</dbReference>
<dbReference type="Proteomes" id="UP000003781">
    <property type="component" value="Unassembled WGS sequence"/>
</dbReference>
<sequence>MINQIFSKRTVNDCVLMAFGLLLSVGQAQAVTIYASGQRFIPAVPGEHDDIRENFI</sequence>
<feature type="chain" id="PRO_5002653250" evidence="1">
    <location>
        <begin position="31"/>
        <end position="56"/>
    </location>
</feature>
<accession>A3IS11</accession>
<keyword evidence="3" id="KW-1185">Reference proteome</keyword>
<evidence type="ECO:0000313" key="2">
    <source>
        <dbReference type="EMBL" id="EAZ90689.1"/>
    </source>
</evidence>
<name>A3IS11_9CHRO</name>
<evidence type="ECO:0000256" key="1">
    <source>
        <dbReference type="SAM" id="SignalP"/>
    </source>
</evidence>
<protein>
    <submittedName>
        <fullName evidence="2">Uncharacterized protein</fullName>
    </submittedName>
</protein>
<evidence type="ECO:0000313" key="3">
    <source>
        <dbReference type="Proteomes" id="UP000003781"/>
    </source>
</evidence>
<reference evidence="2 3" key="1">
    <citation type="submission" date="2007-03" db="EMBL/GenBank/DDBJ databases">
        <authorList>
            <person name="Stal L."/>
            <person name="Ferriera S."/>
            <person name="Johnson J."/>
            <person name="Kravitz S."/>
            <person name="Beeson K."/>
            <person name="Sutton G."/>
            <person name="Rogers Y.-H."/>
            <person name="Friedman R."/>
            <person name="Frazier M."/>
            <person name="Venter J.C."/>
        </authorList>
    </citation>
    <scope>NUCLEOTIDE SEQUENCE [LARGE SCALE GENOMIC DNA]</scope>
    <source>
        <strain evidence="2 3">CCY0110</strain>
    </source>
</reference>
<organism evidence="2 3">
    <name type="scientific">Crocosphaera chwakensis CCY0110</name>
    <dbReference type="NCBI Taxonomy" id="391612"/>
    <lineage>
        <taxon>Bacteria</taxon>
        <taxon>Bacillati</taxon>
        <taxon>Cyanobacteriota</taxon>
        <taxon>Cyanophyceae</taxon>
        <taxon>Oscillatoriophycideae</taxon>
        <taxon>Chroococcales</taxon>
        <taxon>Aphanothecaceae</taxon>
        <taxon>Crocosphaera</taxon>
        <taxon>Crocosphaera chwakensis</taxon>
    </lineage>
</organism>
<dbReference type="AlphaFoldDB" id="A3IS11"/>
<comment type="caution">
    <text evidence="2">The sequence shown here is derived from an EMBL/GenBank/DDBJ whole genome shotgun (WGS) entry which is preliminary data.</text>
</comment>
<feature type="signal peptide" evidence="1">
    <location>
        <begin position="1"/>
        <end position="30"/>
    </location>
</feature>
<proteinExistence type="predicted"/>